<accession>A0A371CXH9</accession>
<evidence type="ECO:0000313" key="1">
    <source>
        <dbReference type="EMBL" id="RDX44993.1"/>
    </source>
</evidence>
<proteinExistence type="predicted"/>
<dbReference type="AlphaFoldDB" id="A0A371CXH9"/>
<protein>
    <submittedName>
        <fullName evidence="1">Uncharacterized protein</fullName>
    </submittedName>
</protein>
<gene>
    <name evidence="1" type="ORF">OH76DRAFT_1033139</name>
</gene>
<dbReference type="EMBL" id="KZ857443">
    <property type="protein sequence ID" value="RDX44993.1"/>
    <property type="molecule type" value="Genomic_DNA"/>
</dbReference>
<organism evidence="1 2">
    <name type="scientific">Lentinus brumalis</name>
    <dbReference type="NCBI Taxonomy" id="2498619"/>
    <lineage>
        <taxon>Eukaryota</taxon>
        <taxon>Fungi</taxon>
        <taxon>Dikarya</taxon>
        <taxon>Basidiomycota</taxon>
        <taxon>Agaricomycotina</taxon>
        <taxon>Agaricomycetes</taxon>
        <taxon>Polyporales</taxon>
        <taxon>Polyporaceae</taxon>
        <taxon>Lentinus</taxon>
    </lineage>
</organism>
<evidence type="ECO:0000313" key="2">
    <source>
        <dbReference type="Proteomes" id="UP000256964"/>
    </source>
</evidence>
<reference evidence="1 2" key="1">
    <citation type="journal article" date="2018" name="Biotechnol. Biofuels">
        <title>Integrative visual omics of the white-rot fungus Polyporus brumalis exposes the biotechnological potential of its oxidative enzymes for delignifying raw plant biomass.</title>
        <authorList>
            <person name="Miyauchi S."/>
            <person name="Rancon A."/>
            <person name="Drula E."/>
            <person name="Hage H."/>
            <person name="Chaduli D."/>
            <person name="Favel A."/>
            <person name="Grisel S."/>
            <person name="Henrissat B."/>
            <person name="Herpoel-Gimbert I."/>
            <person name="Ruiz-Duenas F.J."/>
            <person name="Chevret D."/>
            <person name="Hainaut M."/>
            <person name="Lin J."/>
            <person name="Wang M."/>
            <person name="Pangilinan J."/>
            <person name="Lipzen A."/>
            <person name="Lesage-Meessen L."/>
            <person name="Navarro D."/>
            <person name="Riley R."/>
            <person name="Grigoriev I.V."/>
            <person name="Zhou S."/>
            <person name="Raouche S."/>
            <person name="Rosso M.N."/>
        </authorList>
    </citation>
    <scope>NUCLEOTIDE SEQUENCE [LARGE SCALE GENOMIC DNA]</scope>
    <source>
        <strain evidence="1 2">BRFM 1820</strain>
    </source>
</reference>
<sequence length="153" mass="16072">MMGPSPGPFRGSVLQASSGRTADAPVTFAASTTASARCVPCLLRAPHKEVYQVPPANCEDVRTSTRRGDTLDVVVLMPAVTARQEVLAQSLTETVRGGLDAGTAWVKHAPDVDPNLVPFEAPRDVSATAEARARHTGSAHLSSSIPALAQWTM</sequence>
<dbReference type="Proteomes" id="UP000256964">
    <property type="component" value="Unassembled WGS sequence"/>
</dbReference>
<keyword evidence="2" id="KW-1185">Reference proteome</keyword>
<name>A0A371CXH9_9APHY</name>